<keyword evidence="9 10" id="KW-0472">Membrane</keyword>
<evidence type="ECO:0000256" key="11">
    <source>
        <dbReference type="SAM" id="MobiDB-lite"/>
    </source>
</evidence>
<dbReference type="Proteomes" id="UP000254920">
    <property type="component" value="Unassembled WGS sequence"/>
</dbReference>
<comment type="function">
    <text evidence="1 10">Controls the rotational direction of flagella during chemotaxis.</text>
</comment>
<comment type="similarity">
    <text evidence="3 10">Belongs to the FliL family.</text>
</comment>
<evidence type="ECO:0000256" key="4">
    <source>
        <dbReference type="ARBA" id="ARBA00022475"/>
    </source>
</evidence>
<evidence type="ECO:0000256" key="8">
    <source>
        <dbReference type="ARBA" id="ARBA00022989"/>
    </source>
</evidence>
<dbReference type="PANTHER" id="PTHR35091:SF2">
    <property type="entry name" value="FLAGELLAR PROTEIN FLIL"/>
    <property type="match status" value="1"/>
</dbReference>
<dbReference type="EMBL" id="UFVD01000001">
    <property type="protein sequence ID" value="SUX10284.1"/>
    <property type="molecule type" value="Genomic_DNA"/>
</dbReference>
<reference evidence="12 13" key="1">
    <citation type="submission" date="2018-06" db="EMBL/GenBank/DDBJ databases">
        <authorList>
            <consortium name="Pathogen Informatics"/>
            <person name="Doyle S."/>
        </authorList>
    </citation>
    <scope>NUCLEOTIDE SEQUENCE [LARGE SCALE GENOMIC DNA]</scope>
    <source>
        <strain evidence="12 13">NCTC12475</strain>
    </source>
</reference>
<evidence type="ECO:0000256" key="10">
    <source>
        <dbReference type="RuleBase" id="RU364125"/>
    </source>
</evidence>
<proteinExistence type="inferred from homology"/>
<keyword evidence="13" id="KW-1185">Reference proteome</keyword>
<keyword evidence="5 10" id="KW-0145">Chemotaxis</keyword>
<name>A0A381DHV7_9BACT</name>
<keyword evidence="12" id="KW-0282">Flagellum</keyword>
<dbReference type="GO" id="GO:0006935">
    <property type="term" value="P:chemotaxis"/>
    <property type="evidence" value="ECO:0007669"/>
    <property type="project" value="UniProtKB-KW"/>
</dbReference>
<evidence type="ECO:0000256" key="3">
    <source>
        <dbReference type="ARBA" id="ARBA00008281"/>
    </source>
</evidence>
<dbReference type="GO" id="GO:0005886">
    <property type="term" value="C:plasma membrane"/>
    <property type="evidence" value="ECO:0007669"/>
    <property type="project" value="UniProtKB-SubCell"/>
</dbReference>
<feature type="transmembrane region" description="Helical" evidence="10">
    <location>
        <begin position="20"/>
        <end position="43"/>
    </location>
</feature>
<protein>
    <recommendedName>
        <fullName evidence="10">Flagellar protein FliL</fullName>
    </recommendedName>
</protein>
<keyword evidence="12" id="KW-0969">Cilium</keyword>
<organism evidence="12 13">
    <name type="scientific">Campylobacter sputorum subsp. sputorum</name>
    <dbReference type="NCBI Taxonomy" id="32024"/>
    <lineage>
        <taxon>Bacteria</taxon>
        <taxon>Pseudomonadati</taxon>
        <taxon>Campylobacterota</taxon>
        <taxon>Epsilonproteobacteria</taxon>
        <taxon>Campylobacterales</taxon>
        <taxon>Campylobacteraceae</taxon>
        <taxon>Campylobacter</taxon>
    </lineage>
</organism>
<evidence type="ECO:0000313" key="13">
    <source>
        <dbReference type="Proteomes" id="UP000254920"/>
    </source>
</evidence>
<evidence type="ECO:0000256" key="1">
    <source>
        <dbReference type="ARBA" id="ARBA00002254"/>
    </source>
</evidence>
<accession>A0A381DHV7</accession>
<dbReference type="AlphaFoldDB" id="A0A381DHV7"/>
<dbReference type="InterPro" id="IPR005503">
    <property type="entry name" value="FliL"/>
</dbReference>
<keyword evidence="6 10" id="KW-0812">Transmembrane</keyword>
<dbReference type="GO" id="GO:0071978">
    <property type="term" value="P:bacterial-type flagellum-dependent swarming motility"/>
    <property type="evidence" value="ECO:0007669"/>
    <property type="project" value="TreeGrafter"/>
</dbReference>
<dbReference type="PANTHER" id="PTHR35091">
    <property type="entry name" value="FLAGELLAR PROTEIN FLIL"/>
    <property type="match status" value="1"/>
</dbReference>
<keyword evidence="12" id="KW-0966">Cell projection</keyword>
<feature type="region of interest" description="Disordered" evidence="11">
    <location>
        <begin position="50"/>
        <end position="70"/>
    </location>
</feature>
<keyword evidence="8 10" id="KW-1133">Transmembrane helix</keyword>
<dbReference type="NCBIfam" id="NF006283">
    <property type="entry name" value="PRK08455.1"/>
    <property type="match status" value="1"/>
</dbReference>
<sequence length="179" mass="20168">MAEEEKEEKKEKKGGSKKVILIIVIALSFVILLVLGVIVGLMLSSHPEQEVPAKTKADSHKTQPAPKPNTSVRYSDFMNIGVMYPMDQFVVNLLSESGSRYLKTSIDFELSIETLTPEMDKKKSIIRDIVIRSLSSKTIEEISTTKGKERLKDEIVGKINEILTDGYIKNVYFTDFIIQ</sequence>
<dbReference type="Pfam" id="PF03748">
    <property type="entry name" value="FliL"/>
    <property type="match status" value="1"/>
</dbReference>
<evidence type="ECO:0000256" key="9">
    <source>
        <dbReference type="ARBA" id="ARBA00023136"/>
    </source>
</evidence>
<evidence type="ECO:0000313" key="12">
    <source>
        <dbReference type="EMBL" id="SUX10284.1"/>
    </source>
</evidence>
<comment type="subcellular location">
    <subcellularLocation>
        <location evidence="2">Cell membrane</location>
        <topology evidence="2">Single-pass membrane protein</topology>
    </subcellularLocation>
</comment>
<evidence type="ECO:0000256" key="6">
    <source>
        <dbReference type="ARBA" id="ARBA00022692"/>
    </source>
</evidence>
<gene>
    <name evidence="12" type="primary">fliL</name>
    <name evidence="12" type="ORF">NCTC12475_00471</name>
</gene>
<keyword evidence="7 10" id="KW-0283">Flagellar rotation</keyword>
<dbReference type="STRING" id="32024.GCA_000788295_00596"/>
<dbReference type="GO" id="GO:0009425">
    <property type="term" value="C:bacterial-type flagellum basal body"/>
    <property type="evidence" value="ECO:0007669"/>
    <property type="project" value="InterPro"/>
</dbReference>
<feature type="compositionally biased region" description="Basic and acidic residues" evidence="11">
    <location>
        <begin position="50"/>
        <end position="61"/>
    </location>
</feature>
<evidence type="ECO:0000256" key="5">
    <source>
        <dbReference type="ARBA" id="ARBA00022500"/>
    </source>
</evidence>
<evidence type="ECO:0000256" key="7">
    <source>
        <dbReference type="ARBA" id="ARBA00022779"/>
    </source>
</evidence>
<evidence type="ECO:0000256" key="2">
    <source>
        <dbReference type="ARBA" id="ARBA00004162"/>
    </source>
</evidence>
<keyword evidence="4 10" id="KW-1003">Cell membrane</keyword>